<evidence type="ECO:0000313" key="2">
    <source>
        <dbReference type="Proteomes" id="UP000463337"/>
    </source>
</evidence>
<dbReference type="InterPro" id="IPR025534">
    <property type="entry name" value="DUF4420"/>
</dbReference>
<name>A0A6I2MWG9_PARDI</name>
<dbReference type="Proteomes" id="UP000463337">
    <property type="component" value="Unassembled WGS sequence"/>
</dbReference>
<dbReference type="Pfam" id="PF14390">
    <property type="entry name" value="DUF4420"/>
    <property type="match status" value="1"/>
</dbReference>
<reference evidence="1 2" key="1">
    <citation type="journal article" date="2019" name="Nat. Med.">
        <title>A library of human gut bacterial isolates paired with longitudinal multiomics data enables mechanistic microbiome research.</title>
        <authorList>
            <person name="Poyet M."/>
            <person name="Groussin M."/>
            <person name="Gibbons S.M."/>
            <person name="Avila-Pacheco J."/>
            <person name="Jiang X."/>
            <person name="Kearney S.M."/>
            <person name="Perrotta A.R."/>
            <person name="Berdy B."/>
            <person name="Zhao S."/>
            <person name="Lieberman T.D."/>
            <person name="Swanson P.K."/>
            <person name="Smith M."/>
            <person name="Roesemann S."/>
            <person name="Alexander J.E."/>
            <person name="Rich S.A."/>
            <person name="Livny J."/>
            <person name="Vlamakis H."/>
            <person name="Clish C."/>
            <person name="Bullock K."/>
            <person name="Deik A."/>
            <person name="Scott J."/>
            <person name="Pierce K.A."/>
            <person name="Xavier R.J."/>
            <person name="Alm E.J."/>
        </authorList>
    </citation>
    <scope>NUCLEOTIDE SEQUENCE [LARGE SCALE GENOMIC DNA]</scope>
    <source>
        <strain evidence="1 2">BIOML-A41</strain>
    </source>
</reference>
<comment type="caution">
    <text evidence="1">The sequence shown here is derived from an EMBL/GenBank/DDBJ whole genome shotgun (WGS) entry which is preliminary data.</text>
</comment>
<protein>
    <submittedName>
        <fullName evidence="1">PD-(D/E)XK motif protein</fullName>
    </submittedName>
</protein>
<evidence type="ECO:0000313" key="1">
    <source>
        <dbReference type="EMBL" id="MRY56790.1"/>
    </source>
</evidence>
<dbReference type="AlphaFoldDB" id="A0A6I2MWG9"/>
<dbReference type="EMBL" id="WKLT01000002">
    <property type="protein sequence ID" value="MRY56790.1"/>
    <property type="molecule type" value="Genomic_DNA"/>
</dbReference>
<gene>
    <name evidence="1" type="ORF">GKD59_02445</name>
</gene>
<proteinExistence type="predicted"/>
<dbReference type="RefSeq" id="WP_129984342.1">
    <property type="nucleotide sequence ID" value="NZ_RCYP01000002.1"/>
</dbReference>
<organism evidence="1 2">
    <name type="scientific">Parabacteroides distasonis</name>
    <dbReference type="NCBI Taxonomy" id="823"/>
    <lineage>
        <taxon>Bacteria</taxon>
        <taxon>Pseudomonadati</taxon>
        <taxon>Bacteroidota</taxon>
        <taxon>Bacteroidia</taxon>
        <taxon>Bacteroidales</taxon>
        <taxon>Tannerellaceae</taxon>
        <taxon>Parabacteroides</taxon>
    </lineage>
</organism>
<sequence>MDIKQIINEFRSLESTTHKDNTYNVISLFDMLHKLGASKERYPMFFIATNDAPNNIPNTIRELLSVEYDMECTINEVSGNSILRKFAIITLRSSDKHLQSYFIEIFAMMLMKMPQQPSKQELSIEVERLVAIFSALSATPRKKIQGLWAELLVIERSLDPQTLINAWHSIPSSKYDFTLGRDKIEVKSTSSEERVHQFSLDQLNPSPSSRLLIASITVRESGQDLNGLSIRDLYDRICNRLQNIEAQIRLYTIIAQTLGNDINKIDAVCFDYITASDTLAFYDYQMIPRILKKDVPSNISEVRFVCNITKLKDITTSNSFDKNDSQLFNSLF</sequence>
<accession>A0A6I2MWG9</accession>